<sequence>MVTPLRNEIRDLKSELAIVRRKCNENEQCSRRANIRIFGIPEEKDEDCMKKTLAFLNEQLGLTFKESDVDRVYRVGRPRMNATRAMIVKFMAYRSKVQVLKIKKIKLAGKKLYINEDLTYCNLRHLQQAREEHKDCP</sequence>
<dbReference type="OrthoDB" id="5988934at2759"/>
<dbReference type="EMBL" id="CACRXK020024660">
    <property type="protein sequence ID" value="CAB4038841.1"/>
    <property type="molecule type" value="Genomic_DNA"/>
</dbReference>
<dbReference type="Gene3D" id="3.30.70.1820">
    <property type="entry name" value="L1 transposable element, RRM domain"/>
    <property type="match status" value="1"/>
</dbReference>
<dbReference type="Proteomes" id="UP001152795">
    <property type="component" value="Unassembled WGS sequence"/>
</dbReference>
<dbReference type="PANTHER" id="PTHR11505">
    <property type="entry name" value="L1 TRANSPOSABLE ELEMENT-RELATED"/>
    <property type="match status" value="1"/>
</dbReference>
<name>A0A6S7K656_PARCT</name>
<gene>
    <name evidence="1" type="ORF">PACLA_8A067904</name>
</gene>
<organism evidence="1 2">
    <name type="scientific">Paramuricea clavata</name>
    <name type="common">Red gorgonian</name>
    <name type="synonym">Violescent sea-whip</name>
    <dbReference type="NCBI Taxonomy" id="317549"/>
    <lineage>
        <taxon>Eukaryota</taxon>
        <taxon>Metazoa</taxon>
        <taxon>Cnidaria</taxon>
        <taxon>Anthozoa</taxon>
        <taxon>Octocorallia</taxon>
        <taxon>Malacalcyonacea</taxon>
        <taxon>Plexauridae</taxon>
        <taxon>Paramuricea</taxon>
    </lineage>
</organism>
<comment type="caution">
    <text evidence="1">The sequence shown here is derived from an EMBL/GenBank/DDBJ whole genome shotgun (WGS) entry which is preliminary data.</text>
</comment>
<dbReference type="AlphaFoldDB" id="A0A6S7K656"/>
<proteinExistence type="predicted"/>
<reference evidence="1" key="1">
    <citation type="submission" date="2020-04" db="EMBL/GenBank/DDBJ databases">
        <authorList>
            <person name="Alioto T."/>
            <person name="Alioto T."/>
            <person name="Gomez Garrido J."/>
        </authorList>
    </citation>
    <scope>NUCLEOTIDE SEQUENCE</scope>
    <source>
        <strain evidence="1">A484AB</strain>
    </source>
</reference>
<evidence type="ECO:0000313" key="1">
    <source>
        <dbReference type="EMBL" id="CAB4038841.1"/>
    </source>
</evidence>
<keyword evidence="2" id="KW-1185">Reference proteome</keyword>
<dbReference type="InterPro" id="IPR004244">
    <property type="entry name" value="Transposase_22"/>
</dbReference>
<accession>A0A6S7K656</accession>
<protein>
    <submittedName>
        <fullName evidence="1">Uncharacterized protein</fullName>
    </submittedName>
</protein>
<evidence type="ECO:0000313" key="2">
    <source>
        <dbReference type="Proteomes" id="UP001152795"/>
    </source>
</evidence>
<feature type="non-terminal residue" evidence="1">
    <location>
        <position position="137"/>
    </location>
</feature>